<dbReference type="PROSITE" id="PS51257">
    <property type="entry name" value="PROKAR_LIPOPROTEIN"/>
    <property type="match status" value="1"/>
</dbReference>
<name>A0A9X2MHM2_9FIRM</name>
<proteinExistence type="predicted"/>
<comment type="caution">
    <text evidence="3">The sequence shown here is derived from an EMBL/GenBank/DDBJ whole genome shotgun (WGS) entry which is preliminary data.</text>
</comment>
<dbReference type="SUPFAM" id="SSF56524">
    <property type="entry name" value="Oxidoreductase molybdopterin-binding domain"/>
    <property type="match status" value="1"/>
</dbReference>
<feature type="domain" description="Oxidoreductase molybdopterin-binding" evidence="2">
    <location>
        <begin position="39"/>
        <end position="170"/>
    </location>
</feature>
<dbReference type="Proteomes" id="UP001142078">
    <property type="component" value="Unassembled WGS sequence"/>
</dbReference>
<evidence type="ECO:0000313" key="3">
    <source>
        <dbReference type="EMBL" id="MCR2043676.1"/>
    </source>
</evidence>
<dbReference type="EMBL" id="JANJZL010000003">
    <property type="protein sequence ID" value="MCR2043676.1"/>
    <property type="molecule type" value="Genomic_DNA"/>
</dbReference>
<evidence type="ECO:0000259" key="2">
    <source>
        <dbReference type="Pfam" id="PF00174"/>
    </source>
</evidence>
<dbReference type="Gene3D" id="3.90.420.10">
    <property type="entry name" value="Oxidoreductase, molybdopterin-binding domain"/>
    <property type="match status" value="1"/>
</dbReference>
<protein>
    <submittedName>
        <fullName evidence="3">Molybdopterin-dependent oxidoreductase</fullName>
    </submittedName>
</protein>
<reference evidence="3" key="1">
    <citation type="submission" date="2022-07" db="EMBL/GenBank/DDBJ databases">
        <title>Enhanced cultured diversity of the mouse gut microbiota enables custom-made synthetic communities.</title>
        <authorList>
            <person name="Afrizal A."/>
        </authorList>
    </citation>
    <scope>NUCLEOTIDE SEQUENCE</scope>
    <source>
        <strain evidence="3">DSM 29482</strain>
    </source>
</reference>
<dbReference type="RefSeq" id="WP_042680367.1">
    <property type="nucleotide sequence ID" value="NZ_CABKTM010000019.1"/>
</dbReference>
<dbReference type="InterPro" id="IPR036374">
    <property type="entry name" value="OxRdtase_Mopterin-bd_sf"/>
</dbReference>
<gene>
    <name evidence="3" type="ORF">NSA23_06035</name>
</gene>
<organism evidence="3 4">
    <name type="scientific">Anaerosalibacter massiliensis</name>
    <dbReference type="NCBI Taxonomy" id="1347392"/>
    <lineage>
        <taxon>Bacteria</taxon>
        <taxon>Bacillati</taxon>
        <taxon>Bacillota</taxon>
        <taxon>Tissierellia</taxon>
        <taxon>Tissierellales</taxon>
        <taxon>Sporanaerobacteraceae</taxon>
        <taxon>Anaerosalibacter</taxon>
    </lineage>
</organism>
<accession>A0A9X2MHM2</accession>
<feature type="signal peptide" evidence="1">
    <location>
        <begin position="1"/>
        <end position="25"/>
    </location>
</feature>
<dbReference type="AlphaFoldDB" id="A0A9X2MHM2"/>
<keyword evidence="1" id="KW-0732">Signal</keyword>
<keyword evidence="4" id="KW-1185">Reference proteome</keyword>
<evidence type="ECO:0000256" key="1">
    <source>
        <dbReference type="SAM" id="SignalP"/>
    </source>
</evidence>
<dbReference type="Pfam" id="PF00174">
    <property type="entry name" value="Oxidored_molyb"/>
    <property type="match status" value="1"/>
</dbReference>
<evidence type="ECO:0000313" key="4">
    <source>
        <dbReference type="Proteomes" id="UP001142078"/>
    </source>
</evidence>
<feature type="chain" id="PRO_5040869229" evidence="1">
    <location>
        <begin position="26"/>
        <end position="369"/>
    </location>
</feature>
<sequence>MKSFSKKYKFILISMMILALTSCNKAVKTGNKNSETSNKICISGLEKENIEVKVDEIKKLKKVNKDVVAVTSSGERNEMNVSGGLLEELLGKYNKSQKNLSIVRFIATDGYSIDIPKEVLENRDIILAYEIDGKPLFEDSQPLRIIIPDERAMYWVKGLNKIEIVENDKKQGNKEIDKIIIFDTAILDLKQEDYKYYESVDKAIKTNDLLTSHASDNIEDEIFIKAADGLEKSESNKVFRDAYIKTTGKDSPIFLSSDMPKGMTVKDILWFSTGSTSFLSISKSFEYFDESNSDNIKGILFKDIMDDIDLTKGNTYIFVAKDGYKVEVSSEDANNCILYKNEDNKVVVYFSGLEKSTSVKDLLFIEVKR</sequence>
<dbReference type="InterPro" id="IPR000572">
    <property type="entry name" value="OxRdtase_Mopterin-bd_dom"/>
</dbReference>